<evidence type="ECO:0000256" key="2">
    <source>
        <dbReference type="ARBA" id="ARBA00009881"/>
    </source>
</evidence>
<proteinExistence type="inferred from homology"/>
<keyword evidence="8" id="KW-1185">Reference proteome</keyword>
<protein>
    <submittedName>
        <fullName evidence="7">YJR149W-like protein</fullName>
    </submittedName>
</protein>
<comment type="cofactor">
    <cofactor evidence="1">
        <name>FMN</name>
        <dbReference type="ChEBI" id="CHEBI:58210"/>
    </cofactor>
</comment>
<comment type="caution">
    <text evidence="7">The sequence shown here is derived from an EMBL/GenBank/DDBJ whole genome shotgun (WGS) entry which is preliminary data.</text>
</comment>
<evidence type="ECO:0000256" key="3">
    <source>
        <dbReference type="ARBA" id="ARBA00022630"/>
    </source>
</evidence>
<dbReference type="Pfam" id="PF03060">
    <property type="entry name" value="NMO"/>
    <property type="match status" value="1"/>
</dbReference>
<evidence type="ECO:0000256" key="5">
    <source>
        <dbReference type="ARBA" id="ARBA00023002"/>
    </source>
</evidence>
<keyword evidence="3" id="KW-0285">Flavoprotein</keyword>
<accession>H0GQF4</accession>
<dbReference type="PANTHER" id="PTHR42747">
    <property type="entry name" value="NITRONATE MONOOXYGENASE-RELATED"/>
    <property type="match status" value="1"/>
</dbReference>
<dbReference type="Gene3D" id="3.20.20.70">
    <property type="entry name" value="Aldolase class I"/>
    <property type="match status" value="1"/>
</dbReference>
<dbReference type="CDD" id="cd04730">
    <property type="entry name" value="NPD_like"/>
    <property type="match status" value="1"/>
</dbReference>
<evidence type="ECO:0000256" key="6">
    <source>
        <dbReference type="ARBA" id="ARBA00023033"/>
    </source>
</evidence>
<organism evidence="7 8">
    <name type="scientific">Saccharomyces cerevisiae x Saccharomyces kudriavzevii (strain VIN7)</name>
    <name type="common">Yeast</name>
    <dbReference type="NCBI Taxonomy" id="1095631"/>
    <lineage>
        <taxon>Eukaryota</taxon>
        <taxon>Fungi</taxon>
        <taxon>Dikarya</taxon>
        <taxon>Ascomycota</taxon>
        <taxon>Saccharomycotina</taxon>
        <taxon>Saccharomycetes</taxon>
        <taxon>Saccharomycetales</taxon>
        <taxon>Saccharomycetaceae</taxon>
        <taxon>Saccharomyces</taxon>
    </lineage>
</organism>
<evidence type="ECO:0000313" key="7">
    <source>
        <dbReference type="EMBL" id="EHN03978.1"/>
    </source>
</evidence>
<keyword evidence="5" id="KW-0560">Oxidoreductase</keyword>
<dbReference type="InterPro" id="IPR004136">
    <property type="entry name" value="NMO"/>
</dbReference>
<sequence>MTISRAKTFMTRLSLKYPIIQAPMAGVTTPEMVADVCKFGGLGSLPVSHIDLSSSNGFSELEKSVQQVQSMISDNSARRNINLNFFCQDVAKEVSDEQKDNWFRLYERAMGKKADENKITFDTRSVSFKDYEDTPTFSNLLSFFKEKDSPKVISFHFGHPSKPSIEELQKLGVSVLLTTTSDQEIRRAIELKVDGIVCQGYEAGGHRGNYLETDQRLDEKLSTALLTLRAVRALDSNISEVPFIISAGGIGSSGDIEYMLSLGASAVQLGTVFLATKGSKASSKFRSLLSEKENLRETVMIDLVSGKPARAILTPFIRSLLLASSQENLPDYSYRYNAFKQLKLEDNRTDFILAGQGYQSINSQLEMQEILKSLVKGLNREA</sequence>
<evidence type="ECO:0000313" key="8">
    <source>
        <dbReference type="Proteomes" id="UP000009009"/>
    </source>
</evidence>
<gene>
    <name evidence="7" type="ORF">VIN7_5247</name>
</gene>
<comment type="similarity">
    <text evidence="2">Belongs to the nitronate monooxygenase family. NMO class I subfamily.</text>
</comment>
<dbReference type="SUPFAM" id="SSF51412">
    <property type="entry name" value="Inosine monophosphate dehydrogenase (IMPDH)"/>
    <property type="match status" value="1"/>
</dbReference>
<dbReference type="HOGENOM" id="CLU_038732_5_0_1"/>
<evidence type="ECO:0000256" key="1">
    <source>
        <dbReference type="ARBA" id="ARBA00001917"/>
    </source>
</evidence>
<dbReference type="EMBL" id="AGVY01000055">
    <property type="protein sequence ID" value="EHN03978.1"/>
    <property type="molecule type" value="Genomic_DNA"/>
</dbReference>
<evidence type="ECO:0000256" key="4">
    <source>
        <dbReference type="ARBA" id="ARBA00022643"/>
    </source>
</evidence>
<reference evidence="7 8" key="1">
    <citation type="journal article" date="2012" name="FEMS Yeast Res.">
        <title>The genome sequence of the wine yeast VIN7 reveals an allotriploid hybrid genome with Saccharomyces cerevisiae and Saccharomyces kudriavzevii origins.</title>
        <authorList>
            <person name="Borneman A.R."/>
            <person name="Desany B.A."/>
            <person name="Riches D."/>
            <person name="Affourtit J.P."/>
            <person name="Forgan A.H."/>
            <person name="Pretorius I.S."/>
            <person name="Egholm M."/>
            <person name="Chambers P.J."/>
        </authorList>
    </citation>
    <scope>NUCLEOTIDE SEQUENCE [LARGE SCALE GENOMIC DNA]</scope>
    <source>
        <strain evidence="7 8">VIN7</strain>
    </source>
</reference>
<name>H0GQF4_SACCK</name>
<dbReference type="GO" id="GO:0018580">
    <property type="term" value="F:nitronate monooxygenase activity"/>
    <property type="evidence" value="ECO:0007669"/>
    <property type="project" value="InterPro"/>
</dbReference>
<keyword evidence="4" id="KW-0288">FMN</keyword>
<dbReference type="PANTHER" id="PTHR42747:SF3">
    <property type="entry name" value="NITRONATE MONOOXYGENASE-RELATED"/>
    <property type="match status" value="1"/>
</dbReference>
<dbReference type="InterPro" id="IPR013785">
    <property type="entry name" value="Aldolase_TIM"/>
</dbReference>
<keyword evidence="6" id="KW-0503">Monooxygenase</keyword>
<dbReference type="Proteomes" id="UP000009009">
    <property type="component" value="Unassembled WGS sequence"/>
</dbReference>
<dbReference type="OrthoDB" id="10265891at2759"/>
<dbReference type="AlphaFoldDB" id="H0GQF4"/>
<dbReference type="PhylomeDB" id="H0GQF4"/>